<organism evidence="2 3">
    <name type="scientific">Protopolystoma xenopodis</name>
    <dbReference type="NCBI Taxonomy" id="117903"/>
    <lineage>
        <taxon>Eukaryota</taxon>
        <taxon>Metazoa</taxon>
        <taxon>Spiralia</taxon>
        <taxon>Lophotrochozoa</taxon>
        <taxon>Platyhelminthes</taxon>
        <taxon>Monogenea</taxon>
        <taxon>Polyopisthocotylea</taxon>
        <taxon>Polystomatidea</taxon>
        <taxon>Polystomatidae</taxon>
        <taxon>Protopolystoma</taxon>
    </lineage>
</organism>
<keyword evidence="3" id="KW-1185">Reference proteome</keyword>
<comment type="caution">
    <text evidence="2">The sequence shown here is derived from an EMBL/GenBank/DDBJ whole genome shotgun (WGS) entry which is preliminary data.</text>
</comment>
<name>A0A448WU30_9PLAT</name>
<dbReference type="EMBL" id="CAAALY010045570">
    <property type="protein sequence ID" value="VEL20263.1"/>
    <property type="molecule type" value="Genomic_DNA"/>
</dbReference>
<proteinExistence type="predicted"/>
<evidence type="ECO:0000313" key="2">
    <source>
        <dbReference type="EMBL" id="VEL20263.1"/>
    </source>
</evidence>
<evidence type="ECO:0000256" key="1">
    <source>
        <dbReference type="SAM" id="MobiDB-lite"/>
    </source>
</evidence>
<gene>
    <name evidence="2" type="ORF">PXEA_LOCUS13703</name>
</gene>
<feature type="region of interest" description="Disordered" evidence="1">
    <location>
        <begin position="45"/>
        <end position="67"/>
    </location>
</feature>
<dbReference type="Proteomes" id="UP000784294">
    <property type="component" value="Unassembled WGS sequence"/>
</dbReference>
<evidence type="ECO:0000313" key="3">
    <source>
        <dbReference type="Proteomes" id="UP000784294"/>
    </source>
</evidence>
<sequence>MPTTMPAKHFENVPSPLSDAGNEDNYYVRRLWTMYVLLSRPDNKTELRKRGQRTSINRKETATISEATASSSSDLQLNYDGKIAKQCTEYSQTKKTIVSQSAHLTFLLCCKRYGITHKFRDLKRPYHSDKANKHLLSPEDFKKLPSMTDRKLRRISDLITKWHDDKLCKLGIFRQPMLKSVRPVEVACEVTTLTDQHGDRRKLLNLSSIPLNPETTEFLEKGLNFSIQHHRSLLGDIPVEFINIANKCLKETKQEMKM</sequence>
<protein>
    <submittedName>
        <fullName evidence="2">Uncharacterized protein</fullName>
    </submittedName>
</protein>
<reference evidence="2" key="1">
    <citation type="submission" date="2018-11" db="EMBL/GenBank/DDBJ databases">
        <authorList>
            <consortium name="Pathogen Informatics"/>
        </authorList>
    </citation>
    <scope>NUCLEOTIDE SEQUENCE</scope>
</reference>
<dbReference type="AlphaFoldDB" id="A0A448WU30"/>
<accession>A0A448WU30</accession>